<organism evidence="1 2">
    <name type="scientific">Paralvinella palmiformis</name>
    <dbReference type="NCBI Taxonomy" id="53620"/>
    <lineage>
        <taxon>Eukaryota</taxon>
        <taxon>Metazoa</taxon>
        <taxon>Spiralia</taxon>
        <taxon>Lophotrochozoa</taxon>
        <taxon>Annelida</taxon>
        <taxon>Polychaeta</taxon>
        <taxon>Sedentaria</taxon>
        <taxon>Canalipalpata</taxon>
        <taxon>Terebellida</taxon>
        <taxon>Terebelliformia</taxon>
        <taxon>Alvinellidae</taxon>
        <taxon>Paralvinella</taxon>
    </lineage>
</organism>
<reference evidence="1" key="1">
    <citation type="journal article" date="2023" name="Mol. Biol. Evol.">
        <title>Third-Generation Sequencing Reveals the Adaptive Role of the Epigenome in Three Deep-Sea Polychaetes.</title>
        <authorList>
            <person name="Perez M."/>
            <person name="Aroh O."/>
            <person name="Sun Y."/>
            <person name="Lan Y."/>
            <person name="Juniper S.K."/>
            <person name="Young C.R."/>
            <person name="Angers B."/>
            <person name="Qian P.Y."/>
        </authorList>
    </citation>
    <scope>NUCLEOTIDE SEQUENCE</scope>
    <source>
        <strain evidence="1">P08H-3</strain>
    </source>
</reference>
<evidence type="ECO:0000313" key="1">
    <source>
        <dbReference type="EMBL" id="KAK2159960.1"/>
    </source>
</evidence>
<dbReference type="EMBL" id="JAODUP010000143">
    <property type="protein sequence ID" value="KAK2159960.1"/>
    <property type="molecule type" value="Genomic_DNA"/>
</dbReference>
<comment type="caution">
    <text evidence="1">The sequence shown here is derived from an EMBL/GenBank/DDBJ whole genome shotgun (WGS) entry which is preliminary data.</text>
</comment>
<sequence length="105" mass="12154">VVNELHGMLSVIDEKTEDTEQCPEWRLQLLCMMTSQRALWEWSGIKAPSIKTIAITMLYVFTYPELLAIPSIKYNGLPMDLQKLLSSVPTPTCRHKMLFTLRYVH</sequence>
<protein>
    <submittedName>
        <fullName evidence="1">Uncharacterized protein</fullName>
    </submittedName>
</protein>
<gene>
    <name evidence="1" type="ORF">LSH36_143g06030</name>
</gene>
<feature type="non-terminal residue" evidence="1">
    <location>
        <position position="1"/>
    </location>
</feature>
<dbReference type="Proteomes" id="UP001208570">
    <property type="component" value="Unassembled WGS sequence"/>
</dbReference>
<evidence type="ECO:0000313" key="2">
    <source>
        <dbReference type="Proteomes" id="UP001208570"/>
    </source>
</evidence>
<proteinExistence type="predicted"/>
<accession>A0AAD9JXF8</accession>
<name>A0AAD9JXF8_9ANNE</name>
<dbReference type="AlphaFoldDB" id="A0AAD9JXF8"/>
<keyword evidence="2" id="KW-1185">Reference proteome</keyword>